<gene>
    <name evidence="2" type="ORF">DVH24_008134</name>
</gene>
<organism evidence="2 3">
    <name type="scientific">Malus domestica</name>
    <name type="common">Apple</name>
    <name type="synonym">Pyrus malus</name>
    <dbReference type="NCBI Taxonomy" id="3750"/>
    <lineage>
        <taxon>Eukaryota</taxon>
        <taxon>Viridiplantae</taxon>
        <taxon>Streptophyta</taxon>
        <taxon>Embryophyta</taxon>
        <taxon>Tracheophyta</taxon>
        <taxon>Spermatophyta</taxon>
        <taxon>Magnoliopsida</taxon>
        <taxon>eudicotyledons</taxon>
        <taxon>Gunneridae</taxon>
        <taxon>Pentapetalae</taxon>
        <taxon>rosids</taxon>
        <taxon>fabids</taxon>
        <taxon>Rosales</taxon>
        <taxon>Rosaceae</taxon>
        <taxon>Amygdaloideae</taxon>
        <taxon>Maleae</taxon>
        <taxon>Malus</taxon>
    </lineage>
</organism>
<feature type="region of interest" description="Disordered" evidence="1">
    <location>
        <begin position="53"/>
        <end position="72"/>
    </location>
</feature>
<protein>
    <recommendedName>
        <fullName evidence="4">Protein Lines N-terminal domain-containing protein</fullName>
    </recommendedName>
</protein>
<dbReference type="EMBL" id="RDQH01000332">
    <property type="protein sequence ID" value="RXH95634.1"/>
    <property type="molecule type" value="Genomic_DNA"/>
</dbReference>
<evidence type="ECO:0000313" key="3">
    <source>
        <dbReference type="Proteomes" id="UP000290289"/>
    </source>
</evidence>
<keyword evidence="3" id="KW-1185">Reference proteome</keyword>
<dbReference type="AlphaFoldDB" id="A0A498JP55"/>
<evidence type="ECO:0000313" key="2">
    <source>
        <dbReference type="EMBL" id="RXH95634.1"/>
    </source>
</evidence>
<evidence type="ECO:0008006" key="4">
    <source>
        <dbReference type="Google" id="ProtNLM"/>
    </source>
</evidence>
<accession>A0A498JP55</accession>
<comment type="caution">
    <text evidence="2">The sequence shown here is derived from an EMBL/GenBank/DDBJ whole genome shotgun (WGS) entry which is preliminary data.</text>
</comment>
<name>A0A498JP55_MALDO</name>
<feature type="compositionally biased region" description="Low complexity" evidence="1">
    <location>
        <begin position="60"/>
        <end position="69"/>
    </location>
</feature>
<dbReference type="PANTHER" id="PTHR16057">
    <property type="entry name" value="WINS1, 2 PROTEIN"/>
    <property type="match status" value="1"/>
</dbReference>
<dbReference type="Proteomes" id="UP000290289">
    <property type="component" value="Chromosome 6"/>
</dbReference>
<dbReference type="InterPro" id="IPR024875">
    <property type="entry name" value="Protein_Lines"/>
</dbReference>
<sequence length="504" mass="55942">MFPNISPNTTTSLLNAAFRVLSRLSDAMCSDSKLSRLCRLDDDFLRIRRRFGSPRERSSGHSPSGSSTSQALDSENVSFSISLFLETANLTSSDKKAQTFLDQVVAIGLDCKSDCMCPTKIVTHLMVLLTVEGQYVKHLACNVVVAVSEFLVTTSLTRTNVIIDGILLGFVFHLGSNWEGFIRLLCVCMNLAITVAVSCSSSCSVDGADDLHSGSSRLILVLKPKLENADWSITAGVVWVLCDIRKYLKSEDDDELVEVFFDSINSVLSTVPWNLLDEIHVGAKPDAQKGSRADALFQRSLFLGNLIQFLRSMVEQSGSAKASGGSTDKHHPVFSTFITLVPQLLCWCLGEQAHCSNFNKCISQYFRHKLLMLMIRLIFQTYPQQSVLVSWLQLVHDYFGELLRQPITPLEYQDDCLEGSPFLSNVSDAEVNSLSSRHLQRQAIFLFLRCSFGLISSKEGTNNKCACVIWNLRLMCDSKTELDCCGRKKGLLELYISASRASSN</sequence>
<proteinExistence type="predicted"/>
<evidence type="ECO:0000256" key="1">
    <source>
        <dbReference type="SAM" id="MobiDB-lite"/>
    </source>
</evidence>
<dbReference type="PANTHER" id="PTHR16057:SF1">
    <property type="entry name" value="PROTEIN LINES HOMOLOG 1"/>
    <property type="match status" value="1"/>
</dbReference>
<reference evidence="2 3" key="1">
    <citation type="submission" date="2018-10" db="EMBL/GenBank/DDBJ databases">
        <title>A high-quality apple genome assembly.</title>
        <authorList>
            <person name="Hu J."/>
        </authorList>
    </citation>
    <scope>NUCLEOTIDE SEQUENCE [LARGE SCALE GENOMIC DNA]</scope>
    <source>
        <strain evidence="3">cv. HFTH1</strain>
        <tissue evidence="2">Young leaf</tissue>
    </source>
</reference>